<keyword evidence="5 8" id="KW-1133">Transmembrane helix</keyword>
<dbReference type="Proteomes" id="UP000245469">
    <property type="component" value="Unassembled WGS sequence"/>
</dbReference>
<feature type="transmembrane region" description="Helical" evidence="8">
    <location>
        <begin position="281"/>
        <end position="299"/>
    </location>
</feature>
<dbReference type="PROSITE" id="PS00889">
    <property type="entry name" value="CNMP_BINDING_2"/>
    <property type="match status" value="1"/>
</dbReference>
<organism evidence="11 12">
    <name type="scientific">Quadrisphaera granulorum</name>
    <dbReference type="NCBI Taxonomy" id="317664"/>
    <lineage>
        <taxon>Bacteria</taxon>
        <taxon>Bacillati</taxon>
        <taxon>Actinomycetota</taxon>
        <taxon>Actinomycetes</taxon>
        <taxon>Kineosporiales</taxon>
        <taxon>Kineosporiaceae</taxon>
        <taxon>Quadrisphaera</taxon>
    </lineage>
</organism>
<dbReference type="PANTHER" id="PTHR23513">
    <property type="entry name" value="INTEGRAL MEMBRANE EFFLUX PROTEIN-RELATED"/>
    <property type="match status" value="1"/>
</dbReference>
<evidence type="ECO:0000259" key="10">
    <source>
        <dbReference type="PROSITE" id="PS50850"/>
    </source>
</evidence>
<dbReference type="AlphaFoldDB" id="A0A316AC45"/>
<dbReference type="SUPFAM" id="SSF51206">
    <property type="entry name" value="cAMP-binding domain-like"/>
    <property type="match status" value="1"/>
</dbReference>
<evidence type="ECO:0000256" key="5">
    <source>
        <dbReference type="ARBA" id="ARBA00022989"/>
    </source>
</evidence>
<reference evidence="11 12" key="1">
    <citation type="submission" date="2018-03" db="EMBL/GenBank/DDBJ databases">
        <title>Genomic Encyclopedia of Archaeal and Bacterial Type Strains, Phase II (KMG-II): from individual species to whole genera.</title>
        <authorList>
            <person name="Goeker M."/>
        </authorList>
    </citation>
    <scope>NUCLEOTIDE SEQUENCE [LARGE SCALE GENOMIC DNA]</scope>
    <source>
        <strain evidence="11 12">DSM 44889</strain>
    </source>
</reference>
<sequence>MASSTRRGGTYRAALTHPGFRWLTLGSTVSELGDLLYVVALAAVVFDRTASAAWVTGAVVVRMLPLVILPPLAGALAERVDRRRLLLAANAVMALLAAGMAVATAAGSPVLVVILLATAVNAASTVVGPAVAGLVPTVVPERDLAAANAVTGSLSAMAVVVGPAAGAVLLLLGSPATAFALNAATFVVAFVCLLALRSHAPATGTTAAPAASSSPTPDEEVQASEAPEAMSTTGVARLLLTDSTLAVAVSSVIAACFTFGATSVLFVVVSLELLGTGTAGAGYLLAAAGAGGLVGAPLASRIAAGTAVGRAVVACVALSALCLLLLAVAPGIVVGCALALLLGGAYLITEVLMVTLLQRHLPTGLLGRASGLIDSAAFASILLGSLLSGVVVELAGVRWALVVVAVLPLLAAVAATPTAAALDRASRARVEALAPRTRILAGVDALTGASPAALERLAEAAAEERVAAGAVVVREGDAAVDVFVVVEGALAVSTTATTPGEPDVPELGPQSCFGEIGLLHARPRTATVTALVPCTLLRLPGNLLLEVVRGDDALETAVGLLATTRLRRTHPTGPLKTRVG</sequence>
<dbReference type="PROSITE" id="PS50042">
    <property type="entry name" value="CNMP_BINDING_3"/>
    <property type="match status" value="1"/>
</dbReference>
<feature type="domain" description="Major facilitator superfamily (MFS) profile" evidence="10">
    <location>
        <begin position="19"/>
        <end position="420"/>
    </location>
</feature>
<keyword evidence="6 8" id="KW-0472">Membrane</keyword>
<feature type="transmembrane region" description="Helical" evidence="8">
    <location>
        <begin position="178"/>
        <end position="196"/>
    </location>
</feature>
<evidence type="ECO:0000256" key="4">
    <source>
        <dbReference type="ARBA" id="ARBA00022692"/>
    </source>
</evidence>
<dbReference type="InterPro" id="IPR000595">
    <property type="entry name" value="cNMP-bd_dom"/>
</dbReference>
<keyword evidence="3" id="KW-1003">Cell membrane</keyword>
<keyword evidence="12" id="KW-1185">Reference proteome</keyword>
<dbReference type="Pfam" id="PF00027">
    <property type="entry name" value="cNMP_binding"/>
    <property type="match status" value="1"/>
</dbReference>
<comment type="subcellular location">
    <subcellularLocation>
        <location evidence="1">Cell membrane</location>
        <topology evidence="1">Multi-pass membrane protein</topology>
    </subcellularLocation>
</comment>
<protein>
    <submittedName>
        <fullName evidence="11">Transmembrane secretion effector</fullName>
    </submittedName>
</protein>
<dbReference type="PRINTS" id="PR01988">
    <property type="entry name" value="EXPORTERBACE"/>
</dbReference>
<proteinExistence type="predicted"/>
<feature type="transmembrane region" description="Helical" evidence="8">
    <location>
        <begin position="245"/>
        <end position="269"/>
    </location>
</feature>
<feature type="transmembrane region" description="Helical" evidence="8">
    <location>
        <begin position="147"/>
        <end position="172"/>
    </location>
</feature>
<dbReference type="EMBL" id="QGDQ01000006">
    <property type="protein sequence ID" value="PWJ54610.1"/>
    <property type="molecule type" value="Genomic_DNA"/>
</dbReference>
<feature type="transmembrane region" description="Helical" evidence="8">
    <location>
        <begin position="311"/>
        <end position="332"/>
    </location>
</feature>
<dbReference type="GO" id="GO:0022857">
    <property type="term" value="F:transmembrane transporter activity"/>
    <property type="evidence" value="ECO:0007669"/>
    <property type="project" value="InterPro"/>
</dbReference>
<dbReference type="PROSITE" id="PS00888">
    <property type="entry name" value="CNMP_BINDING_1"/>
    <property type="match status" value="1"/>
</dbReference>
<feature type="transmembrane region" description="Helical" evidence="8">
    <location>
        <begin position="369"/>
        <end position="391"/>
    </location>
</feature>
<feature type="transmembrane region" description="Helical" evidence="8">
    <location>
        <begin position="112"/>
        <end position="135"/>
    </location>
</feature>
<name>A0A316AC45_9ACTN</name>
<feature type="transmembrane region" description="Helical" evidence="8">
    <location>
        <begin position="338"/>
        <end position="357"/>
    </location>
</feature>
<dbReference type="Gene3D" id="2.60.120.10">
    <property type="entry name" value="Jelly Rolls"/>
    <property type="match status" value="1"/>
</dbReference>
<evidence type="ECO:0000256" key="3">
    <source>
        <dbReference type="ARBA" id="ARBA00022475"/>
    </source>
</evidence>
<feature type="compositionally biased region" description="Low complexity" evidence="7">
    <location>
        <begin position="205"/>
        <end position="216"/>
    </location>
</feature>
<feature type="transmembrane region" description="Helical" evidence="8">
    <location>
        <begin position="397"/>
        <end position="422"/>
    </location>
</feature>
<dbReference type="InterPro" id="IPR020846">
    <property type="entry name" value="MFS_dom"/>
</dbReference>
<evidence type="ECO:0000313" key="11">
    <source>
        <dbReference type="EMBL" id="PWJ54610.1"/>
    </source>
</evidence>
<dbReference type="PANTHER" id="PTHR23513:SF11">
    <property type="entry name" value="STAPHYLOFERRIN A TRANSPORTER"/>
    <property type="match status" value="1"/>
</dbReference>
<dbReference type="PROSITE" id="PS50850">
    <property type="entry name" value="MFS"/>
    <property type="match status" value="1"/>
</dbReference>
<keyword evidence="4 8" id="KW-0812">Transmembrane</keyword>
<evidence type="ECO:0000313" key="12">
    <source>
        <dbReference type="Proteomes" id="UP000245469"/>
    </source>
</evidence>
<accession>A0A316AC45</accession>
<dbReference type="Pfam" id="PF05977">
    <property type="entry name" value="MFS_3"/>
    <property type="match status" value="1"/>
</dbReference>
<feature type="transmembrane region" description="Helical" evidence="8">
    <location>
        <begin position="20"/>
        <end position="46"/>
    </location>
</feature>
<evidence type="ECO:0000256" key="7">
    <source>
        <dbReference type="SAM" id="MobiDB-lite"/>
    </source>
</evidence>
<evidence type="ECO:0000256" key="8">
    <source>
        <dbReference type="SAM" id="Phobius"/>
    </source>
</evidence>
<dbReference type="CDD" id="cd06173">
    <property type="entry name" value="MFS_MefA_like"/>
    <property type="match status" value="1"/>
</dbReference>
<dbReference type="InterPro" id="IPR018488">
    <property type="entry name" value="cNMP-bd_CS"/>
</dbReference>
<dbReference type="GO" id="GO:0005886">
    <property type="term" value="C:plasma membrane"/>
    <property type="evidence" value="ECO:0007669"/>
    <property type="project" value="UniProtKB-SubCell"/>
</dbReference>
<feature type="transmembrane region" description="Helical" evidence="8">
    <location>
        <begin position="52"/>
        <end position="73"/>
    </location>
</feature>
<dbReference type="SUPFAM" id="SSF103473">
    <property type="entry name" value="MFS general substrate transporter"/>
    <property type="match status" value="1"/>
</dbReference>
<feature type="domain" description="Cyclic nucleotide-binding" evidence="9">
    <location>
        <begin position="445"/>
        <end position="548"/>
    </location>
</feature>
<evidence type="ECO:0000256" key="6">
    <source>
        <dbReference type="ARBA" id="ARBA00023136"/>
    </source>
</evidence>
<dbReference type="SMART" id="SM00100">
    <property type="entry name" value="cNMP"/>
    <property type="match status" value="1"/>
</dbReference>
<dbReference type="Gene3D" id="1.20.1250.20">
    <property type="entry name" value="MFS general substrate transporter like domains"/>
    <property type="match status" value="1"/>
</dbReference>
<evidence type="ECO:0000259" key="9">
    <source>
        <dbReference type="PROSITE" id="PS50042"/>
    </source>
</evidence>
<evidence type="ECO:0000256" key="2">
    <source>
        <dbReference type="ARBA" id="ARBA00022448"/>
    </source>
</evidence>
<comment type="caution">
    <text evidence="11">The sequence shown here is derived from an EMBL/GenBank/DDBJ whole genome shotgun (WGS) entry which is preliminary data.</text>
</comment>
<dbReference type="InterPro" id="IPR010290">
    <property type="entry name" value="TM_effector"/>
</dbReference>
<dbReference type="RefSeq" id="WP_170131346.1">
    <property type="nucleotide sequence ID" value="NZ_QGDQ01000006.1"/>
</dbReference>
<gene>
    <name evidence="11" type="ORF">BXY45_10653</name>
</gene>
<dbReference type="InterPro" id="IPR014710">
    <property type="entry name" value="RmlC-like_jellyroll"/>
</dbReference>
<dbReference type="InterPro" id="IPR036259">
    <property type="entry name" value="MFS_trans_sf"/>
</dbReference>
<keyword evidence="2" id="KW-0813">Transport</keyword>
<evidence type="ECO:0000256" key="1">
    <source>
        <dbReference type="ARBA" id="ARBA00004651"/>
    </source>
</evidence>
<dbReference type="InterPro" id="IPR018490">
    <property type="entry name" value="cNMP-bd_dom_sf"/>
</dbReference>
<feature type="transmembrane region" description="Helical" evidence="8">
    <location>
        <begin position="85"/>
        <end position="106"/>
    </location>
</feature>
<dbReference type="InterPro" id="IPR022324">
    <property type="entry name" value="Bacilysin_exporter_BacE_put"/>
</dbReference>
<feature type="region of interest" description="Disordered" evidence="7">
    <location>
        <begin position="205"/>
        <end position="229"/>
    </location>
</feature>